<dbReference type="STRING" id="1168035.SAMN05444280_10377"/>
<dbReference type="InterPro" id="IPR011335">
    <property type="entry name" value="Restrct_endonuc-II-like"/>
</dbReference>
<dbReference type="PANTHER" id="PTHR38590:SF1">
    <property type="entry name" value="BLL0828 PROTEIN"/>
    <property type="match status" value="1"/>
</dbReference>
<feature type="domain" description="DUF559" evidence="1">
    <location>
        <begin position="4"/>
        <end position="68"/>
    </location>
</feature>
<keyword evidence="3" id="KW-1185">Reference proteome</keyword>
<reference evidence="2 3" key="1">
    <citation type="submission" date="2016-11" db="EMBL/GenBank/DDBJ databases">
        <authorList>
            <person name="Jaros S."/>
            <person name="Januszkiewicz K."/>
            <person name="Wedrychowicz H."/>
        </authorList>
    </citation>
    <scope>NUCLEOTIDE SEQUENCE [LARGE SCALE GENOMIC DNA]</scope>
    <source>
        <strain evidence="2 3">DSM 27063</strain>
    </source>
</reference>
<dbReference type="InterPro" id="IPR007569">
    <property type="entry name" value="DUF559"/>
</dbReference>
<sequence>MNIFFYVPDFFCYKENLAIELDGKIHLYRKAEDNRRDEILKELGIKVLRIKNEELENIDNVLLKIKNEFRE</sequence>
<dbReference type="SUPFAM" id="SSF52980">
    <property type="entry name" value="Restriction endonuclease-like"/>
    <property type="match status" value="1"/>
</dbReference>
<organism evidence="2 3">
    <name type="scientific">Tangfeifania diversioriginum</name>
    <dbReference type="NCBI Taxonomy" id="1168035"/>
    <lineage>
        <taxon>Bacteria</taxon>
        <taxon>Pseudomonadati</taxon>
        <taxon>Bacteroidota</taxon>
        <taxon>Bacteroidia</taxon>
        <taxon>Marinilabiliales</taxon>
        <taxon>Prolixibacteraceae</taxon>
        <taxon>Tangfeifania</taxon>
    </lineage>
</organism>
<evidence type="ECO:0000313" key="2">
    <source>
        <dbReference type="EMBL" id="SHI53856.1"/>
    </source>
</evidence>
<evidence type="ECO:0000259" key="1">
    <source>
        <dbReference type="Pfam" id="PF04480"/>
    </source>
</evidence>
<proteinExistence type="predicted"/>
<accession>A0A1M6BYK0</accession>
<dbReference type="EMBL" id="FQZE01000003">
    <property type="protein sequence ID" value="SHI53856.1"/>
    <property type="molecule type" value="Genomic_DNA"/>
</dbReference>
<dbReference type="InterPro" id="IPR047216">
    <property type="entry name" value="Endonuclease_DUF559_bact"/>
</dbReference>
<dbReference type="Pfam" id="PF04480">
    <property type="entry name" value="DUF559"/>
    <property type="match status" value="1"/>
</dbReference>
<evidence type="ECO:0000313" key="3">
    <source>
        <dbReference type="Proteomes" id="UP000184050"/>
    </source>
</evidence>
<dbReference type="AlphaFoldDB" id="A0A1M6BYK0"/>
<protein>
    <recommendedName>
        <fullName evidence="1">DUF559 domain-containing protein</fullName>
    </recommendedName>
</protein>
<dbReference type="PANTHER" id="PTHR38590">
    <property type="entry name" value="BLL0828 PROTEIN"/>
    <property type="match status" value="1"/>
</dbReference>
<dbReference type="Gene3D" id="3.40.960.10">
    <property type="entry name" value="VSR Endonuclease"/>
    <property type="match status" value="1"/>
</dbReference>
<gene>
    <name evidence="2" type="ORF">SAMN05444280_10377</name>
</gene>
<name>A0A1M6BYK0_9BACT</name>
<dbReference type="Proteomes" id="UP000184050">
    <property type="component" value="Unassembled WGS sequence"/>
</dbReference>